<dbReference type="GO" id="GO:0004888">
    <property type="term" value="F:transmembrane signaling receptor activity"/>
    <property type="evidence" value="ECO:0007669"/>
    <property type="project" value="InterPro"/>
</dbReference>
<dbReference type="PANTHER" id="PTHR32089:SF112">
    <property type="entry name" value="LYSOZYME-LIKE PROTEIN-RELATED"/>
    <property type="match status" value="1"/>
</dbReference>
<comment type="caution">
    <text evidence="5">The sequence shown here is derived from an EMBL/GenBank/DDBJ whole genome shotgun (WGS) entry which is preliminary data.</text>
</comment>
<dbReference type="Proteomes" id="UP000587586">
    <property type="component" value="Unassembled WGS sequence"/>
</dbReference>
<sequence>MGLFGGFNWQELEDKKAEVAKYLQMFDNVDNIVMLCDTTPENKIFYMNSRAKELFGQHRGELNSGLRGADVAQAAGNSIHQFHKDPGRIRKIFAAPRNDMPHRAEIPIGELTLRTTAYPIWDQLNPNKVICYMACWSDITAEKLIQAMTEEQKQRKEYLESQVAQIATAMEEMSATVNEVAHNTTNASDSASTVANSAREGQQVVSQAVLEMQKVAEIVRSSAVIVRSLGAKSEKIGEFVSVINDIADQTNLLALNAAIEAARAGEQGRGFAVVADEVRSLADRTVASTKEIRLMVNEIQKETGLAVESIEKGKAEAEIGESLSHQADTALTNIVGSIELIETVISQIATASEEQAATASIIASNLEQISRS</sequence>
<dbReference type="GO" id="GO:0007165">
    <property type="term" value="P:signal transduction"/>
    <property type="evidence" value="ECO:0007669"/>
    <property type="project" value="UniProtKB-KW"/>
</dbReference>
<dbReference type="AlphaFoldDB" id="A0A6V8N959"/>
<dbReference type="EMBL" id="BLXZ01000005">
    <property type="protein sequence ID" value="GFO69126.1"/>
    <property type="molecule type" value="Genomic_DNA"/>
</dbReference>
<dbReference type="RefSeq" id="WP_183361705.1">
    <property type="nucleotide sequence ID" value="NZ_BLXZ01000005.1"/>
</dbReference>
<dbReference type="GO" id="GO:0016020">
    <property type="term" value="C:membrane"/>
    <property type="evidence" value="ECO:0007669"/>
    <property type="project" value="InterPro"/>
</dbReference>
<dbReference type="Pfam" id="PF00015">
    <property type="entry name" value="MCPsignal"/>
    <property type="match status" value="1"/>
</dbReference>
<evidence type="ECO:0000256" key="3">
    <source>
        <dbReference type="PROSITE-ProRule" id="PRU00284"/>
    </source>
</evidence>
<gene>
    <name evidence="5" type="primary">mcp30H</name>
    <name evidence="5" type="ORF">GMLC_27050</name>
</gene>
<evidence type="ECO:0000256" key="1">
    <source>
        <dbReference type="ARBA" id="ARBA00023224"/>
    </source>
</evidence>
<accession>A0A6V8N959</accession>
<dbReference type="PANTHER" id="PTHR32089">
    <property type="entry name" value="METHYL-ACCEPTING CHEMOTAXIS PROTEIN MCPB"/>
    <property type="match status" value="1"/>
</dbReference>
<reference evidence="6" key="1">
    <citation type="submission" date="2020-06" db="EMBL/GenBank/DDBJ databases">
        <title>Draft genomic sequecing of Geomonas sp. Red745.</title>
        <authorList>
            <person name="Itoh H."/>
            <person name="Xu Z.X."/>
            <person name="Ushijima N."/>
            <person name="Masuda Y."/>
            <person name="Shiratori Y."/>
            <person name="Senoo K."/>
        </authorList>
    </citation>
    <scope>NUCLEOTIDE SEQUENCE [LARGE SCALE GENOMIC DNA]</scope>
    <source>
        <strain evidence="6">Red745</strain>
    </source>
</reference>
<keyword evidence="6" id="KW-1185">Reference proteome</keyword>
<dbReference type="Pfam" id="PF13188">
    <property type="entry name" value="PAS_8"/>
    <property type="match status" value="1"/>
</dbReference>
<dbReference type="PROSITE" id="PS50111">
    <property type="entry name" value="CHEMOTAXIS_TRANSDUC_2"/>
    <property type="match status" value="1"/>
</dbReference>
<name>A0A6V8N959_9BACT</name>
<dbReference type="Gene3D" id="1.10.287.950">
    <property type="entry name" value="Methyl-accepting chemotaxis protein"/>
    <property type="match status" value="1"/>
</dbReference>
<comment type="similarity">
    <text evidence="2">Belongs to the methyl-accepting chemotaxis (MCP) protein family.</text>
</comment>
<evidence type="ECO:0000313" key="6">
    <source>
        <dbReference type="Proteomes" id="UP000587586"/>
    </source>
</evidence>
<dbReference type="SUPFAM" id="SSF58104">
    <property type="entry name" value="Methyl-accepting chemotaxis protein (MCP) signaling domain"/>
    <property type="match status" value="1"/>
</dbReference>
<dbReference type="SMART" id="SM00283">
    <property type="entry name" value="MA"/>
    <property type="match status" value="1"/>
</dbReference>
<dbReference type="CDD" id="cd11386">
    <property type="entry name" value="MCP_signal"/>
    <property type="match status" value="1"/>
</dbReference>
<evidence type="ECO:0000313" key="5">
    <source>
        <dbReference type="EMBL" id="GFO69126.1"/>
    </source>
</evidence>
<proteinExistence type="inferred from homology"/>
<dbReference type="InterPro" id="IPR004089">
    <property type="entry name" value="MCPsignal_dom"/>
</dbReference>
<dbReference type="GO" id="GO:0006935">
    <property type="term" value="P:chemotaxis"/>
    <property type="evidence" value="ECO:0007669"/>
    <property type="project" value="InterPro"/>
</dbReference>
<keyword evidence="1 3" id="KW-0807">Transducer</keyword>
<protein>
    <submittedName>
        <fullName evidence="5">Chemotaxis protein</fullName>
    </submittedName>
</protein>
<feature type="domain" description="Methyl-accepting transducer" evidence="4">
    <location>
        <begin position="145"/>
        <end position="370"/>
    </location>
</feature>
<dbReference type="PRINTS" id="PR00260">
    <property type="entry name" value="CHEMTRNSDUCR"/>
</dbReference>
<evidence type="ECO:0000259" key="4">
    <source>
        <dbReference type="PROSITE" id="PS50111"/>
    </source>
</evidence>
<dbReference type="InterPro" id="IPR000014">
    <property type="entry name" value="PAS"/>
</dbReference>
<evidence type="ECO:0000256" key="2">
    <source>
        <dbReference type="ARBA" id="ARBA00029447"/>
    </source>
</evidence>
<dbReference type="Gene3D" id="3.30.450.20">
    <property type="entry name" value="PAS domain"/>
    <property type="match status" value="1"/>
</dbReference>
<organism evidence="5 6">
    <name type="scientific">Geomonas limicola</name>
    <dbReference type="NCBI Taxonomy" id="2740186"/>
    <lineage>
        <taxon>Bacteria</taxon>
        <taxon>Pseudomonadati</taxon>
        <taxon>Thermodesulfobacteriota</taxon>
        <taxon>Desulfuromonadia</taxon>
        <taxon>Geobacterales</taxon>
        <taxon>Geobacteraceae</taxon>
        <taxon>Geomonas</taxon>
    </lineage>
</organism>
<dbReference type="InterPro" id="IPR004090">
    <property type="entry name" value="Chemotax_Me-accpt_rcpt"/>
</dbReference>